<name>A0AAV4M5Z2_9ARAC</name>
<comment type="subcellular location">
    <subcellularLocation>
        <location evidence="1">Cytoplasm</location>
    </subcellularLocation>
</comment>
<feature type="region of interest" description="Disordered" evidence="6">
    <location>
        <begin position="1"/>
        <end position="37"/>
    </location>
</feature>
<dbReference type="GO" id="GO:0045504">
    <property type="term" value="F:dynein heavy chain binding"/>
    <property type="evidence" value="ECO:0007669"/>
    <property type="project" value="TreeGrafter"/>
</dbReference>
<keyword evidence="8" id="KW-1185">Reference proteome</keyword>
<evidence type="ECO:0000256" key="5">
    <source>
        <dbReference type="PROSITE-ProRule" id="PRU00221"/>
    </source>
</evidence>
<dbReference type="InterPro" id="IPR001680">
    <property type="entry name" value="WD40_rpt"/>
</dbReference>
<evidence type="ECO:0000313" key="7">
    <source>
        <dbReference type="EMBL" id="GIX67444.1"/>
    </source>
</evidence>
<evidence type="ECO:0000256" key="2">
    <source>
        <dbReference type="ARBA" id="ARBA00022490"/>
    </source>
</evidence>
<dbReference type="EMBL" id="BPLQ01000096">
    <property type="protein sequence ID" value="GIX67444.1"/>
    <property type="molecule type" value="Genomic_DNA"/>
</dbReference>
<dbReference type="Pfam" id="PF00400">
    <property type="entry name" value="WD40"/>
    <property type="match status" value="2"/>
</dbReference>
<dbReference type="Gene3D" id="2.130.10.10">
    <property type="entry name" value="YVTN repeat-like/Quinoprotein amine dehydrogenase"/>
    <property type="match status" value="2"/>
</dbReference>
<evidence type="ECO:0000313" key="8">
    <source>
        <dbReference type="Proteomes" id="UP001054837"/>
    </source>
</evidence>
<accession>A0AAV4M5Z2</accession>
<proteinExistence type="predicted"/>
<evidence type="ECO:0000256" key="1">
    <source>
        <dbReference type="ARBA" id="ARBA00004496"/>
    </source>
</evidence>
<dbReference type="InterPro" id="IPR050687">
    <property type="entry name" value="Dynein_IC"/>
</dbReference>
<evidence type="ECO:0000256" key="4">
    <source>
        <dbReference type="ARBA" id="ARBA00022737"/>
    </source>
</evidence>
<dbReference type="GO" id="GO:0005868">
    <property type="term" value="C:cytoplasmic dynein complex"/>
    <property type="evidence" value="ECO:0007669"/>
    <property type="project" value="TreeGrafter"/>
</dbReference>
<gene>
    <name evidence="7" type="primary">Dync2i2</name>
    <name evidence="7" type="ORF">CDAR_110351</name>
</gene>
<keyword evidence="4" id="KW-0677">Repeat</keyword>
<dbReference type="SUPFAM" id="SSF50978">
    <property type="entry name" value="WD40 repeat-like"/>
    <property type="match status" value="1"/>
</dbReference>
<feature type="compositionally biased region" description="Polar residues" evidence="6">
    <location>
        <begin position="24"/>
        <end position="37"/>
    </location>
</feature>
<dbReference type="GO" id="GO:0045503">
    <property type="term" value="F:dynein light chain binding"/>
    <property type="evidence" value="ECO:0007669"/>
    <property type="project" value="TreeGrafter"/>
</dbReference>
<dbReference type="GO" id="GO:0042073">
    <property type="term" value="P:intraciliary transport"/>
    <property type="evidence" value="ECO:0007669"/>
    <property type="project" value="TreeGrafter"/>
</dbReference>
<dbReference type="Proteomes" id="UP001054837">
    <property type="component" value="Unassembled WGS sequence"/>
</dbReference>
<protein>
    <submittedName>
        <fullName evidence="7">Cytoplasmic dynein 2 intermediate chain 2</fullName>
    </submittedName>
</protein>
<organism evidence="7 8">
    <name type="scientific">Caerostris darwini</name>
    <dbReference type="NCBI Taxonomy" id="1538125"/>
    <lineage>
        <taxon>Eukaryota</taxon>
        <taxon>Metazoa</taxon>
        <taxon>Ecdysozoa</taxon>
        <taxon>Arthropoda</taxon>
        <taxon>Chelicerata</taxon>
        <taxon>Arachnida</taxon>
        <taxon>Araneae</taxon>
        <taxon>Araneomorphae</taxon>
        <taxon>Entelegynae</taxon>
        <taxon>Araneoidea</taxon>
        <taxon>Araneidae</taxon>
        <taxon>Caerostris</taxon>
    </lineage>
</organism>
<dbReference type="PROSITE" id="PS50082">
    <property type="entry name" value="WD_REPEATS_2"/>
    <property type="match status" value="1"/>
</dbReference>
<sequence length="492" mass="54571">MPKTSTDTIMNSFPESFKGRSNRENYTQTENSSSAENTCQIPERQNIEAQTDAVKGNENIYGDFHVDTLLTFLRKVTPLICSVLEKNSKSKAFDRYKLLSDVESTSISCLHVLEKALASEFCCSSISWNSVGTAIAAAYSNRDHKNWCEHSSSVDLWSLRRMDFDRKKPNLTLETDCCITCLSFHPDLPAIIVAGKLNGEILLWDISKEDDPLLASTEIALFNHREPITGLHWILHYGVHNKIEFVSCSLDGKILIWKYEDGILKLDNGFLILAKQLPGNFLIKTSKENAEIGITSMTINSEDPNIFVIGTEGGGIFQCVFDSLVPASYTGFSPISLKSPINMGFERHKGQVTSVQFSPFSRNVFLSSGSDGELRIYSLLQPKPFLVLQLPNGGINAAQWSPIRPLVLSCVCNNGQFHVWDLKSDDKSPVESLPLSIEKSYGLSIQNNKENPSLVATSSSDGIIQIWKLSGSVLIVETGEEMLLQALSKNID</sequence>
<dbReference type="PANTHER" id="PTHR12442:SF26">
    <property type="entry name" value="CYTOPLASMIC DYNEIN 2 INTERMEDIATE CHAIN 2"/>
    <property type="match status" value="1"/>
</dbReference>
<feature type="repeat" description="WD" evidence="5">
    <location>
        <begin position="345"/>
        <end position="379"/>
    </location>
</feature>
<reference evidence="7 8" key="1">
    <citation type="submission" date="2021-06" db="EMBL/GenBank/DDBJ databases">
        <title>Caerostris darwini draft genome.</title>
        <authorList>
            <person name="Kono N."/>
            <person name="Arakawa K."/>
        </authorList>
    </citation>
    <scope>NUCLEOTIDE SEQUENCE [LARGE SCALE GENOMIC DNA]</scope>
</reference>
<feature type="compositionally biased region" description="Polar residues" evidence="6">
    <location>
        <begin position="1"/>
        <end position="14"/>
    </location>
</feature>
<dbReference type="AlphaFoldDB" id="A0AAV4M5Z2"/>
<dbReference type="InterPro" id="IPR036322">
    <property type="entry name" value="WD40_repeat_dom_sf"/>
</dbReference>
<keyword evidence="3 5" id="KW-0853">WD repeat</keyword>
<comment type="caution">
    <text evidence="7">The sequence shown here is derived from an EMBL/GenBank/DDBJ whole genome shotgun (WGS) entry which is preliminary data.</text>
</comment>
<dbReference type="SMART" id="SM00320">
    <property type="entry name" value="WD40"/>
    <property type="match status" value="6"/>
</dbReference>
<dbReference type="GO" id="GO:0097014">
    <property type="term" value="C:ciliary plasm"/>
    <property type="evidence" value="ECO:0007669"/>
    <property type="project" value="TreeGrafter"/>
</dbReference>
<keyword evidence="2" id="KW-0963">Cytoplasm</keyword>
<evidence type="ECO:0000256" key="6">
    <source>
        <dbReference type="SAM" id="MobiDB-lite"/>
    </source>
</evidence>
<evidence type="ECO:0000256" key="3">
    <source>
        <dbReference type="ARBA" id="ARBA00022574"/>
    </source>
</evidence>
<dbReference type="InterPro" id="IPR015943">
    <property type="entry name" value="WD40/YVTN_repeat-like_dom_sf"/>
</dbReference>
<dbReference type="PANTHER" id="PTHR12442">
    <property type="entry name" value="DYNEIN INTERMEDIATE CHAIN"/>
    <property type="match status" value="1"/>
</dbReference>